<dbReference type="RefSeq" id="WP_168741130.1">
    <property type="nucleotide sequence ID" value="NZ_JABAHZ010000006.1"/>
</dbReference>
<gene>
    <name evidence="1" type="ORF">HGH91_22920</name>
</gene>
<name>A0A847STN7_9BACT</name>
<evidence type="ECO:0000313" key="2">
    <source>
        <dbReference type="Proteomes" id="UP000552864"/>
    </source>
</evidence>
<proteinExistence type="predicted"/>
<dbReference type="AlphaFoldDB" id="A0A847STN7"/>
<reference evidence="1 2" key="1">
    <citation type="submission" date="2020-04" db="EMBL/GenBank/DDBJ databases">
        <authorList>
            <person name="Yin C."/>
        </authorList>
    </citation>
    <scope>NUCLEOTIDE SEQUENCE [LARGE SCALE GENOMIC DNA]</scope>
    <source>
        <strain evidence="1 2">Ak56</strain>
    </source>
</reference>
<dbReference type="EMBL" id="JABAHZ010000006">
    <property type="protein sequence ID" value="NLR81498.1"/>
    <property type="molecule type" value="Genomic_DNA"/>
</dbReference>
<organism evidence="1 2">
    <name type="scientific">Chitinophaga eiseniae</name>
    <dbReference type="NCBI Taxonomy" id="634771"/>
    <lineage>
        <taxon>Bacteria</taxon>
        <taxon>Pseudomonadati</taxon>
        <taxon>Bacteroidota</taxon>
        <taxon>Chitinophagia</taxon>
        <taxon>Chitinophagales</taxon>
        <taxon>Chitinophagaceae</taxon>
        <taxon>Chitinophaga</taxon>
    </lineage>
</organism>
<keyword evidence="2" id="KW-1185">Reference proteome</keyword>
<dbReference type="SUPFAM" id="SSF55781">
    <property type="entry name" value="GAF domain-like"/>
    <property type="match status" value="1"/>
</dbReference>
<dbReference type="Proteomes" id="UP000552864">
    <property type="component" value="Unassembled WGS sequence"/>
</dbReference>
<comment type="caution">
    <text evidence="1">The sequence shown here is derived from an EMBL/GenBank/DDBJ whole genome shotgun (WGS) entry which is preliminary data.</text>
</comment>
<accession>A0A847STN7</accession>
<evidence type="ECO:0000313" key="1">
    <source>
        <dbReference type="EMBL" id="NLR81498.1"/>
    </source>
</evidence>
<sequence length="781" mass="90630">MQTIILDVSASKAQPLTIDAAISFEPFVAYLKKRVAEEHTVKAMVYQETLQQLLSSDVSQRDIPLTEIIRYGPLLEYIYACLSPAMRGEQDLVWGLSFPFQPITFYGTDLMYELMDSKGHDHQYEVERSPAEYHMERLRQVYVFILQRLYNFQAPVRTDLYHAGINKATGLLQYYAVHINTDFMTVTAKEPLPEIDFVQLYTSMSEGGGFEVLQQLLPLDMFRFRGFCVITVTDITAQKAVENIRQVRLSRTTLTGEKSYQQVIQSLKSLLRNSKIEFDLFPFLRVNDEPVFGFEKGGTGILFQVWGEDRLPAEEFRRQVKGFSAKPVFYFSSDIFLETRKEYAFLEHFRKLGVKSLALMPLYHVHELVGVLAVHTWGEETFGDRTLALLEPAIAALAQLLQVYIDEFNLEIEKVIKEKFTSIQPAVQWKFNEAAWQYLYQIKRNQPAVIQPILFKEVYPLYGAIDIRNSTVERNKAIIADLDGHLSLLASTLDTLRRQHEDDLLKEMIFHCLQWQQALLQQQLSPSDENELNRFLEITAVEYLQHVAGQYPQQRENIDVCIHNLSSDSNKDALEKSMRMINQTVNGYFESEKSRLQESYPCYFEKFRTDGVEYDIYIGQAIAPNRPFSHLHLKHIRLWQLSSMVAVARLTHKLLTQMPKSLYTTQLIFVHAHPIDIGFRADERKFDVEGAYNIRYQMIKKRIDKVHIRNTEERLTQPGKIALIYSDPKDLEDYLPFVRYLQESGELKKELEELELEELQGLNGLKAIRAEVVFPETINQA</sequence>
<protein>
    <submittedName>
        <fullName evidence="1">GAF domain-containing protein</fullName>
    </submittedName>
</protein>